<gene>
    <name evidence="1" type="ORF">MCYG_05213</name>
</gene>
<dbReference type="AlphaFoldDB" id="C5FR91"/>
<accession>C5FR91</accession>
<sequence>MAGLRSNDRPTTRLETWILALIYRNYWEISTILDAENTTLHSILACSFTLKVSYPPPPARRQGYVGPSLVAYEIDRCHVGRLSDLIVAPLTKAGNIKMGKQYSQSHISNRQNRTIGGMINTGFIQAGHDFLLRPDGNTCNMGLRDAVWR</sequence>
<evidence type="ECO:0000313" key="2">
    <source>
        <dbReference type="Proteomes" id="UP000002035"/>
    </source>
</evidence>
<dbReference type="HOGENOM" id="CLU_1749179_0_0_1"/>
<keyword evidence="2" id="KW-1185">Reference proteome</keyword>
<organism evidence="1 2">
    <name type="scientific">Arthroderma otae (strain ATCC MYA-4605 / CBS 113480)</name>
    <name type="common">Microsporum canis</name>
    <dbReference type="NCBI Taxonomy" id="554155"/>
    <lineage>
        <taxon>Eukaryota</taxon>
        <taxon>Fungi</taxon>
        <taxon>Dikarya</taxon>
        <taxon>Ascomycota</taxon>
        <taxon>Pezizomycotina</taxon>
        <taxon>Eurotiomycetes</taxon>
        <taxon>Eurotiomycetidae</taxon>
        <taxon>Onygenales</taxon>
        <taxon>Arthrodermataceae</taxon>
        <taxon>Microsporum</taxon>
    </lineage>
</organism>
<dbReference type="RefSeq" id="XP_002845344.1">
    <property type="nucleotide sequence ID" value="XM_002845298.1"/>
</dbReference>
<dbReference type="EMBL" id="DS995705">
    <property type="protein sequence ID" value="EEQ32394.1"/>
    <property type="molecule type" value="Genomic_DNA"/>
</dbReference>
<dbReference type="VEuPathDB" id="FungiDB:MCYG_05213"/>
<dbReference type="Proteomes" id="UP000002035">
    <property type="component" value="Unassembled WGS sequence"/>
</dbReference>
<proteinExistence type="predicted"/>
<reference evidence="2" key="1">
    <citation type="journal article" date="2012" name="MBio">
        <title>Comparative genome analysis of Trichophyton rubrum and related dermatophytes reveals candidate genes involved in infection.</title>
        <authorList>
            <person name="Martinez D.A."/>
            <person name="Oliver B.G."/>
            <person name="Graeser Y."/>
            <person name="Goldberg J.M."/>
            <person name="Li W."/>
            <person name="Martinez-Rossi N.M."/>
            <person name="Monod M."/>
            <person name="Shelest E."/>
            <person name="Barton R.C."/>
            <person name="Birch E."/>
            <person name="Brakhage A.A."/>
            <person name="Chen Z."/>
            <person name="Gurr S.J."/>
            <person name="Heiman D."/>
            <person name="Heitman J."/>
            <person name="Kosti I."/>
            <person name="Rossi A."/>
            <person name="Saif S."/>
            <person name="Samalova M."/>
            <person name="Saunders C.W."/>
            <person name="Shea T."/>
            <person name="Summerbell R.C."/>
            <person name="Xu J."/>
            <person name="Young S."/>
            <person name="Zeng Q."/>
            <person name="Birren B.W."/>
            <person name="Cuomo C.A."/>
            <person name="White T.C."/>
        </authorList>
    </citation>
    <scope>NUCLEOTIDE SEQUENCE [LARGE SCALE GENOMIC DNA]</scope>
    <source>
        <strain evidence="2">ATCC MYA-4605 / CBS 113480</strain>
    </source>
</reference>
<evidence type="ECO:0000313" key="1">
    <source>
        <dbReference type="EMBL" id="EEQ32394.1"/>
    </source>
</evidence>
<name>C5FR91_ARTOC</name>
<dbReference type="GeneID" id="9230300"/>
<protein>
    <submittedName>
        <fullName evidence="1">Uncharacterized protein</fullName>
    </submittedName>
</protein>